<dbReference type="GO" id="GO:0009793">
    <property type="term" value="P:embryo development ending in seed dormancy"/>
    <property type="evidence" value="ECO:0007669"/>
    <property type="project" value="TreeGrafter"/>
</dbReference>
<dbReference type="OMA" id="CNERAHI"/>
<dbReference type="Gene3D" id="3.30.565.10">
    <property type="entry name" value="Histidine kinase-like ATPase, C-terminal domain"/>
    <property type="match status" value="1"/>
</dbReference>
<dbReference type="GO" id="GO:0005634">
    <property type="term" value="C:nucleus"/>
    <property type="evidence" value="ECO:0007669"/>
    <property type="project" value="TreeGrafter"/>
</dbReference>
<dbReference type="Gramene" id="RZC59961">
    <property type="protein sequence ID" value="RZC59961"/>
    <property type="gene ID" value="C5167_021718"/>
</dbReference>
<dbReference type="Proteomes" id="UP000316621">
    <property type="component" value="Chromosome 5"/>
</dbReference>
<gene>
    <name evidence="2" type="ORF">C5167_021718</name>
</gene>
<dbReference type="GO" id="GO:0048364">
    <property type="term" value="P:root development"/>
    <property type="evidence" value="ECO:0007669"/>
    <property type="project" value="TreeGrafter"/>
</dbReference>
<feature type="region of interest" description="Disordered" evidence="1">
    <location>
        <begin position="24"/>
        <end position="58"/>
    </location>
</feature>
<dbReference type="NCBIfam" id="NF047352">
    <property type="entry name" value="P_loop_sacsin"/>
    <property type="match status" value="1"/>
</dbReference>
<organism evidence="2 3">
    <name type="scientific">Papaver somniferum</name>
    <name type="common">Opium poppy</name>
    <dbReference type="NCBI Taxonomy" id="3469"/>
    <lineage>
        <taxon>Eukaryota</taxon>
        <taxon>Viridiplantae</taxon>
        <taxon>Streptophyta</taxon>
        <taxon>Embryophyta</taxon>
        <taxon>Tracheophyta</taxon>
        <taxon>Spermatophyta</taxon>
        <taxon>Magnoliopsida</taxon>
        <taxon>Ranunculales</taxon>
        <taxon>Papaveraceae</taxon>
        <taxon>Papaveroideae</taxon>
        <taxon>Papaver</taxon>
    </lineage>
</organism>
<dbReference type="GO" id="GO:0010305">
    <property type="term" value="P:leaf vascular tissue pattern formation"/>
    <property type="evidence" value="ECO:0007669"/>
    <property type="project" value="TreeGrafter"/>
</dbReference>
<dbReference type="InterPro" id="IPR052957">
    <property type="entry name" value="Auxin_embryo_med"/>
</dbReference>
<dbReference type="PANTHER" id="PTHR32387:SF0">
    <property type="entry name" value="PROTEIN NO VEIN"/>
    <property type="match status" value="1"/>
</dbReference>
<evidence type="ECO:0000313" key="3">
    <source>
        <dbReference type="Proteomes" id="UP000316621"/>
    </source>
</evidence>
<evidence type="ECO:0000256" key="1">
    <source>
        <dbReference type="SAM" id="MobiDB-lite"/>
    </source>
</evidence>
<keyword evidence="3" id="KW-1185">Reference proteome</keyword>
<accession>A0A4Y7JJ48</accession>
<dbReference type="PANTHER" id="PTHR32387">
    <property type="entry name" value="WU:FJ29H11"/>
    <property type="match status" value="1"/>
</dbReference>
<sequence length="1827" mass="202289">MQQVPSLPRLMVIEGKAWRASDIPKEGVGSTKMGGRLGSPHAISLGKGESSTKMSDRLGSPRVSFLSYPNLFGTRGLEEKEAAYNFDPRFQESGGVDIEELCSGTRAEVQSAKQERGNSNCKSSMFIFTEKGAGQRITEKDSEAESDENAAATEVGNKDEKSLTCNHGISSQDRQSFGKSASAYEEMARLGLEVELDEPLSASDTSRCIMNNKSMEATKFVEICCEKWLTQQISVKEFESLGYGDFIKFLEDNSSSLPNELYESLSGHMSGNSLLEVSMLGKQLMMLLSQAASSLWGNDAVTSNDISLLPKRQFLTIDFQVGGNNPSKDFSKYLMEQEKSQFSSCVLFSAALSRSWHKVKTRFLRTQGNTKLNTDSGHISGARVSVSAKDAVDCLIRPPMLSDLLLWSHWDLLFAPSLGPLVDWLVSEANTKELPCLVTTDGKIIQIDPTVTVNDFLVAALQGSSFQTAVKLLSLLSLSGGEKQVPLSLLKCHVHQAIQVILKNSVDSLETGNDWDVELGGQDKGIPVASRFILECLGYLPSEFWSFAAELFLSGFTREGPAAILLQCTLLGQRMMLHELGISNIEVSNAGSSIAADVPNGSAYRPNSDGKVAVIVETDGSTKFVVNAVLGWISTKCPAKRSMIAVQEFHQNMKETKRPHLLLNLLGVQNADDNVYSESVEPTLVFILQATRIVVLNNEQGFSIKKMRALCNVGSSTKKRAGAGYIGEKGIGFKPVFRVSDAPEIHSNEFHVKLDISESQIGSILPKNVSPCDIDLYGRLVPNNVDQNNDVQTTEITVAFPLDESADGQYKPHLEQQPVFAFLPLRTYGLKFILQGDFVLPSSREDLVTDSAWNQWLLSEFPSLFVDAHRSFCALPCFQESPGKAVAAYMSFIPFVGEVDRFFSHVPRMIISKLRISNCMLLEGHDEKDWVPPCRALRGWDEQARRLLPVSLLNQHLGLGYLDKDIVLSDTLAKALGVQDYGPNILIAIISSICLAQDHGEIKSLGLGWLSSFLNALYSLLGDNSFGSCISSNGVVESSDHIKRLRQVRFIPLSDGTYSSVAEDTIWLPSDSFCGLDGLDGPDVFPCIYAKLRMVSSDLISLTTANNNGEEASLVENRTRMLNKIGVQRLSAHDVIMVHILPGISDDRVASRNKILMAEYLSFVMLHLQSSCSRCCNERAHIISELKSKAFLSTSYGYKRLVEELGVTDFVQITQVEKKNSNVKCEYLLEVLDEMWDNYFGLKANSCCTSKQNERYNLFESTFIKSIMDIPWVVSSMDQELHYPKDLFHDCDTVRSILGASVPYVRPQGVYISASGFRQVKSRKFVSDMGFKTQVTLDDALEVLEIWRRCASPFKTSISRMSKFYSFIWNGMDSSKSEFAAAFGMGPSIFVPLENVSRNDDVVHGMLLSQYVVYWHDPTNSVDLARKLLLQSGSMNTFNCHLSNTLAQVYHGLHDFFVYGCRVSQIPPFRSYIQILTKLSDVALPSQAANAVYKVISNWADDLKSGLLSPEDVLYLKEFLLKLESTVLPTVPDKWVSLHPAFGIVCWCDNEELKGQFEHTDNISFLYFGELSVDEKEMLSEKISGLMQSIGVPSLSEGSNSASSGRSECSCLIQGNILYVTRDSDTHSVFLELSRLFYNGIPELHLANFLHMITTMDELADWKTAHDFNNSDTSGLITRTEYVPLPIESSQKEDKPEGVVSFLQDHGIPFGYSVDWNSQSVASLTVGLQESVSKGLPRSGTGRCAYTAGVLNQSVTRTGRRGEMAAFDYFTNLVGEGSVNWVNKEAETGYPMILFLESAQAMPARHHSVSSFVHERSKKCVIPENER</sequence>
<proteinExistence type="predicted"/>
<reference evidence="2 3" key="1">
    <citation type="journal article" date="2018" name="Science">
        <title>The opium poppy genome and morphinan production.</title>
        <authorList>
            <person name="Guo L."/>
            <person name="Winzer T."/>
            <person name="Yang X."/>
            <person name="Li Y."/>
            <person name="Ning Z."/>
            <person name="He Z."/>
            <person name="Teodor R."/>
            <person name="Lu Y."/>
            <person name="Bowser T.A."/>
            <person name="Graham I.A."/>
            <person name="Ye K."/>
        </authorList>
    </citation>
    <scope>NUCLEOTIDE SEQUENCE [LARGE SCALE GENOMIC DNA]</scope>
    <source>
        <strain evidence="3">cv. HN1</strain>
        <tissue evidence="2">Leaves</tissue>
    </source>
</reference>
<feature type="compositionally biased region" description="Polar residues" evidence="1">
    <location>
        <begin position="163"/>
        <end position="177"/>
    </location>
</feature>
<protein>
    <recommendedName>
        <fullName evidence="4">Protein NO VEIN C-terminal domain-containing protein</fullName>
    </recommendedName>
</protein>
<dbReference type="SUPFAM" id="SSF55874">
    <property type="entry name" value="ATPase domain of HSP90 chaperone/DNA topoisomerase II/histidine kinase"/>
    <property type="match status" value="1"/>
</dbReference>
<dbReference type="EMBL" id="CM010719">
    <property type="protein sequence ID" value="RZC59961.1"/>
    <property type="molecule type" value="Genomic_DNA"/>
</dbReference>
<dbReference type="InterPro" id="IPR036890">
    <property type="entry name" value="HATPase_C_sf"/>
</dbReference>
<evidence type="ECO:0000313" key="2">
    <source>
        <dbReference type="EMBL" id="RZC59961.1"/>
    </source>
</evidence>
<name>A0A4Y7JJ48_PAPSO</name>
<evidence type="ECO:0008006" key="4">
    <source>
        <dbReference type="Google" id="ProtNLM"/>
    </source>
</evidence>
<feature type="region of interest" description="Disordered" evidence="1">
    <location>
        <begin position="133"/>
        <end position="177"/>
    </location>
</feature>
<dbReference type="STRING" id="3469.A0A4Y7JJ48"/>